<sequence length="324" mass="35990">MTATVIPVELAEAIINFLYDDPKTLATCSLVCSAWVARTRHLLFWTVHLDSSSSEAFINLLLHPCSTILRHIYRLGIDCSSTSAGDTAPCHSRKIPSEDYLLPFDRFLSAFKRITDLRAIHGTDIQCLRLSNLDWTAYPLQLQSRITTTLARLFPKTTSLGLDQVVLHDMRQLNVSVLRAFPGLERLEARLKFLKYFEYPVALKPGPGKASKLPTGLKEIELVDEGMTTVLGCIAQNSSDSETQDALNVHSLSLKGCTPEMVPCVSGALHALSGSLKTLRLSFLDNRFHEEPAFLLKDTFECLSDKGYLQSLHLDDINLTASPI</sequence>
<keyword evidence="2" id="KW-1185">Reference proteome</keyword>
<evidence type="ECO:0000313" key="2">
    <source>
        <dbReference type="Proteomes" id="UP001150266"/>
    </source>
</evidence>
<proteinExistence type="predicted"/>
<evidence type="ECO:0000313" key="1">
    <source>
        <dbReference type="EMBL" id="KAJ4477493.1"/>
    </source>
</evidence>
<gene>
    <name evidence="1" type="ORF">J3R30DRAFT_224846</name>
</gene>
<name>A0A9W9AAG5_9AGAR</name>
<dbReference type="InterPro" id="IPR036047">
    <property type="entry name" value="F-box-like_dom_sf"/>
</dbReference>
<reference evidence="1" key="1">
    <citation type="submission" date="2022-08" db="EMBL/GenBank/DDBJ databases">
        <title>A Global Phylogenomic Analysis of the Shiitake Genus Lentinula.</title>
        <authorList>
            <consortium name="DOE Joint Genome Institute"/>
            <person name="Sierra-Patev S."/>
            <person name="Min B."/>
            <person name="Naranjo-Ortiz M."/>
            <person name="Looney B."/>
            <person name="Konkel Z."/>
            <person name="Slot J.C."/>
            <person name="Sakamoto Y."/>
            <person name="Steenwyk J.L."/>
            <person name="Rokas A."/>
            <person name="Carro J."/>
            <person name="Camarero S."/>
            <person name="Ferreira P."/>
            <person name="Molpeceres G."/>
            <person name="Ruiz-Duenas F.J."/>
            <person name="Serrano A."/>
            <person name="Henrissat B."/>
            <person name="Drula E."/>
            <person name="Hughes K.W."/>
            <person name="Mata J.L."/>
            <person name="Ishikawa N.K."/>
            <person name="Vargas-Isla R."/>
            <person name="Ushijima S."/>
            <person name="Smith C.A."/>
            <person name="Ahrendt S."/>
            <person name="Andreopoulos W."/>
            <person name="He G."/>
            <person name="Labutti K."/>
            <person name="Lipzen A."/>
            <person name="Ng V."/>
            <person name="Riley R."/>
            <person name="Sandor L."/>
            <person name="Barry K."/>
            <person name="Martinez A.T."/>
            <person name="Xiao Y."/>
            <person name="Gibbons J.G."/>
            <person name="Terashima K."/>
            <person name="Grigoriev I.V."/>
            <person name="Hibbett D.S."/>
        </authorList>
    </citation>
    <scope>NUCLEOTIDE SEQUENCE</scope>
    <source>
        <strain evidence="1">JLM2183</strain>
    </source>
</reference>
<organism evidence="1 2">
    <name type="scientific">Lentinula aciculospora</name>
    <dbReference type="NCBI Taxonomy" id="153920"/>
    <lineage>
        <taxon>Eukaryota</taxon>
        <taxon>Fungi</taxon>
        <taxon>Dikarya</taxon>
        <taxon>Basidiomycota</taxon>
        <taxon>Agaricomycotina</taxon>
        <taxon>Agaricomycetes</taxon>
        <taxon>Agaricomycetidae</taxon>
        <taxon>Agaricales</taxon>
        <taxon>Marasmiineae</taxon>
        <taxon>Omphalotaceae</taxon>
        <taxon>Lentinula</taxon>
    </lineage>
</organism>
<accession>A0A9W9AAG5</accession>
<dbReference type="OrthoDB" id="2912669at2759"/>
<dbReference type="SUPFAM" id="SSF81383">
    <property type="entry name" value="F-box domain"/>
    <property type="match status" value="1"/>
</dbReference>
<evidence type="ECO:0008006" key="3">
    <source>
        <dbReference type="Google" id="ProtNLM"/>
    </source>
</evidence>
<comment type="caution">
    <text evidence="1">The sequence shown here is derived from an EMBL/GenBank/DDBJ whole genome shotgun (WGS) entry which is preliminary data.</text>
</comment>
<dbReference type="Proteomes" id="UP001150266">
    <property type="component" value="Unassembled WGS sequence"/>
</dbReference>
<dbReference type="EMBL" id="JAOTPV010000010">
    <property type="protein sequence ID" value="KAJ4477493.1"/>
    <property type="molecule type" value="Genomic_DNA"/>
</dbReference>
<protein>
    <recommendedName>
        <fullName evidence="3">F-box domain-containing protein</fullName>
    </recommendedName>
</protein>
<dbReference type="AlphaFoldDB" id="A0A9W9AAG5"/>